<reference evidence="1" key="1">
    <citation type="submission" date="2022-07" db="EMBL/GenBank/DDBJ databases">
        <title>Genome Sequence of Lecanicillium saksenae.</title>
        <authorList>
            <person name="Buettner E."/>
        </authorList>
    </citation>
    <scope>NUCLEOTIDE SEQUENCE</scope>
    <source>
        <strain evidence="1">VT-O1</strain>
    </source>
</reference>
<sequence length="511" mass="57881">MASRPDPAMPQSEGGRKKKFTTRSRTGCFTCRKRRVKCDEATPACRRCTIAGIPCHYGTLIPYDNVVQPAKLKPAYQAAHNQRAQSQATRERRIYKEAEPPDWDHLQAIRYSNFQNLIQIDLTVINPMRAAGTGSEEYPEFTPTMGPYITANVIVVHLGVITKAYGRPLIYGEGSELTQVWKSYTLCLTKIIALVNSCFQVATATSRESAMKYMGLLMFMDFAVESKLWQAHVDGCYAFVQSIGGAQAMMDWEPATPPIFRRFLRGSTLYNTTTPALRHSLGYDNYTDAQLEFFLRDEEDFCADRPFPVQQRIILIQLTRLRHRIATAEIKASSPTLTSIITGLYEQLHDIDLDDWAQSLPGFGFSMNLAMAEIHQDAIWLYAILTLPRAAMLDWARAERQRSPLGSVRATGNAGDAYDNIRTYYTLKVMVSVRRVFPLLQYPAALNWPLTVVGVAVTDEEDRAFVDRALDSLWRRPVGAGGSYLVLERLREFWPTGKTEWEDCFYEPTPC</sequence>
<comment type="caution">
    <text evidence="1">The sequence shown here is derived from an EMBL/GenBank/DDBJ whole genome shotgun (WGS) entry which is preliminary data.</text>
</comment>
<evidence type="ECO:0000313" key="1">
    <source>
        <dbReference type="EMBL" id="KAJ3493240.1"/>
    </source>
</evidence>
<dbReference type="Proteomes" id="UP001148737">
    <property type="component" value="Unassembled WGS sequence"/>
</dbReference>
<dbReference type="EMBL" id="JANAKD010000508">
    <property type="protein sequence ID" value="KAJ3493240.1"/>
    <property type="molecule type" value="Genomic_DNA"/>
</dbReference>
<protein>
    <submittedName>
        <fullName evidence="1">Uncharacterized protein</fullName>
    </submittedName>
</protein>
<evidence type="ECO:0000313" key="2">
    <source>
        <dbReference type="Proteomes" id="UP001148737"/>
    </source>
</evidence>
<gene>
    <name evidence="1" type="ORF">NLG97_g4855</name>
</gene>
<accession>A0ACC1QU39</accession>
<name>A0ACC1QU39_9HYPO</name>
<proteinExistence type="predicted"/>
<organism evidence="1 2">
    <name type="scientific">Lecanicillium saksenae</name>
    <dbReference type="NCBI Taxonomy" id="468837"/>
    <lineage>
        <taxon>Eukaryota</taxon>
        <taxon>Fungi</taxon>
        <taxon>Dikarya</taxon>
        <taxon>Ascomycota</taxon>
        <taxon>Pezizomycotina</taxon>
        <taxon>Sordariomycetes</taxon>
        <taxon>Hypocreomycetidae</taxon>
        <taxon>Hypocreales</taxon>
        <taxon>Cordycipitaceae</taxon>
        <taxon>Lecanicillium</taxon>
    </lineage>
</organism>
<keyword evidence="2" id="KW-1185">Reference proteome</keyword>